<keyword evidence="10" id="KW-1185">Reference proteome</keyword>
<evidence type="ECO:0000313" key="10">
    <source>
        <dbReference type="Proteomes" id="UP000198908"/>
    </source>
</evidence>
<dbReference type="PROSITE" id="PS50928">
    <property type="entry name" value="ABC_TM1"/>
    <property type="match status" value="1"/>
</dbReference>
<feature type="transmembrane region" description="Helical" evidence="7">
    <location>
        <begin position="29"/>
        <end position="47"/>
    </location>
</feature>
<dbReference type="InterPro" id="IPR035906">
    <property type="entry name" value="MetI-like_sf"/>
</dbReference>
<proteinExistence type="inferred from homology"/>
<keyword evidence="3" id="KW-1003">Cell membrane</keyword>
<dbReference type="Gene3D" id="1.10.3720.10">
    <property type="entry name" value="MetI-like"/>
    <property type="match status" value="1"/>
</dbReference>
<feature type="transmembrane region" description="Helical" evidence="7">
    <location>
        <begin position="240"/>
        <end position="262"/>
    </location>
</feature>
<dbReference type="InterPro" id="IPR000515">
    <property type="entry name" value="MetI-like"/>
</dbReference>
<keyword evidence="2 7" id="KW-0813">Transport</keyword>
<evidence type="ECO:0000256" key="5">
    <source>
        <dbReference type="ARBA" id="ARBA00022989"/>
    </source>
</evidence>
<comment type="subcellular location">
    <subcellularLocation>
        <location evidence="1 7">Cell membrane</location>
        <topology evidence="1 7">Multi-pass membrane protein</topology>
    </subcellularLocation>
</comment>
<dbReference type="RefSeq" id="WP_092005251.1">
    <property type="nucleotide sequence ID" value="NZ_FMYQ01000039.1"/>
</dbReference>
<dbReference type="Proteomes" id="UP000198908">
    <property type="component" value="Unassembled WGS sequence"/>
</dbReference>
<keyword evidence="5 7" id="KW-1133">Transmembrane helix</keyword>
<keyword evidence="6 7" id="KW-0472">Membrane</keyword>
<feature type="transmembrane region" description="Helical" evidence="7">
    <location>
        <begin position="116"/>
        <end position="138"/>
    </location>
</feature>
<feature type="transmembrane region" description="Helical" evidence="7">
    <location>
        <begin position="86"/>
        <end position="104"/>
    </location>
</feature>
<accession>A0A1G7BHN4</accession>
<feature type="transmembrane region" description="Helical" evidence="7">
    <location>
        <begin position="188"/>
        <end position="220"/>
    </location>
</feature>
<gene>
    <name evidence="9" type="ORF">SAMN05421548_13946</name>
</gene>
<evidence type="ECO:0000256" key="6">
    <source>
        <dbReference type="ARBA" id="ARBA00023136"/>
    </source>
</evidence>
<feature type="domain" description="ABC transmembrane type-1" evidence="8">
    <location>
        <begin position="78"/>
        <end position="258"/>
    </location>
</feature>
<evidence type="ECO:0000313" key="9">
    <source>
        <dbReference type="EMBL" id="SDE26513.1"/>
    </source>
</evidence>
<dbReference type="Pfam" id="PF00528">
    <property type="entry name" value="BPD_transp_1"/>
    <property type="match status" value="1"/>
</dbReference>
<dbReference type="SUPFAM" id="SSF161098">
    <property type="entry name" value="MetI-like"/>
    <property type="match status" value="1"/>
</dbReference>
<comment type="similarity">
    <text evidence="7">Belongs to the binding-protein-dependent transport system permease family.</text>
</comment>
<evidence type="ECO:0000256" key="1">
    <source>
        <dbReference type="ARBA" id="ARBA00004651"/>
    </source>
</evidence>
<dbReference type="OrthoDB" id="9806809at2"/>
<evidence type="ECO:0000256" key="2">
    <source>
        <dbReference type="ARBA" id="ARBA00022448"/>
    </source>
</evidence>
<dbReference type="PANTHER" id="PTHR30151:SF0">
    <property type="entry name" value="ABC TRANSPORTER PERMEASE PROTEIN MJ0413-RELATED"/>
    <property type="match status" value="1"/>
</dbReference>
<evidence type="ECO:0000256" key="4">
    <source>
        <dbReference type="ARBA" id="ARBA00022692"/>
    </source>
</evidence>
<dbReference type="AlphaFoldDB" id="A0A1G7BHN4"/>
<keyword evidence="4 7" id="KW-0812">Transmembrane</keyword>
<feature type="transmembrane region" description="Helical" evidence="7">
    <location>
        <begin position="144"/>
        <end position="163"/>
    </location>
</feature>
<protein>
    <submittedName>
        <fullName evidence="9">NitT/TauT family transport system permease protein</fullName>
    </submittedName>
</protein>
<name>A0A1G7BHN4_9BURK</name>
<dbReference type="EMBL" id="FMYQ01000039">
    <property type="protein sequence ID" value="SDE26513.1"/>
    <property type="molecule type" value="Genomic_DNA"/>
</dbReference>
<reference evidence="10" key="1">
    <citation type="submission" date="2016-09" db="EMBL/GenBank/DDBJ databases">
        <authorList>
            <person name="Varghese N."/>
            <person name="Submissions S."/>
        </authorList>
    </citation>
    <scope>NUCLEOTIDE SEQUENCE [LARGE SCALE GENOMIC DNA]</scope>
    <source>
        <strain evidence="10">TNe-862</strain>
    </source>
</reference>
<organism evidence="9 10">
    <name type="scientific">Paraburkholderia lycopersici</name>
    <dbReference type="NCBI Taxonomy" id="416944"/>
    <lineage>
        <taxon>Bacteria</taxon>
        <taxon>Pseudomonadati</taxon>
        <taxon>Pseudomonadota</taxon>
        <taxon>Betaproteobacteria</taxon>
        <taxon>Burkholderiales</taxon>
        <taxon>Burkholderiaceae</taxon>
        <taxon>Paraburkholderia</taxon>
    </lineage>
</organism>
<evidence type="ECO:0000256" key="3">
    <source>
        <dbReference type="ARBA" id="ARBA00022475"/>
    </source>
</evidence>
<dbReference type="STRING" id="416944.SAMN05421548_13946"/>
<evidence type="ECO:0000259" key="8">
    <source>
        <dbReference type="PROSITE" id="PS50928"/>
    </source>
</evidence>
<dbReference type="GO" id="GO:0055085">
    <property type="term" value="P:transmembrane transport"/>
    <property type="evidence" value="ECO:0007669"/>
    <property type="project" value="InterPro"/>
</dbReference>
<dbReference type="CDD" id="cd06261">
    <property type="entry name" value="TM_PBP2"/>
    <property type="match status" value="1"/>
</dbReference>
<evidence type="ECO:0000256" key="7">
    <source>
        <dbReference type="RuleBase" id="RU363032"/>
    </source>
</evidence>
<dbReference type="GO" id="GO:0005886">
    <property type="term" value="C:plasma membrane"/>
    <property type="evidence" value="ECO:0007669"/>
    <property type="project" value="UniProtKB-SubCell"/>
</dbReference>
<dbReference type="PANTHER" id="PTHR30151">
    <property type="entry name" value="ALKANE SULFONATE ABC TRANSPORTER-RELATED, MEMBRANE SUBUNIT"/>
    <property type="match status" value="1"/>
</dbReference>
<sequence length="275" mass="30271">MSDAVKSSLARPAAPLRRAVFLRPLAERVLPSLLYFVVLLAAWEAMARSLHSPLVPDVRAIYAQFVEIVANGSAFVQIWLTFARMALGFVLALLVALPVGIVTARSKVLARFVEPGITLGLTVPGLVWALLCVIWFGTSLLSPVISVALGVLPSLVISVKEGIHSLSGELMEMAHVFRLKRITVLRRIWLPLLYAFIVPGTRVGFSIAWKVIVLVEIFGMSDGVGYQLNAQFSTQNVEGVIAWTIAFWATMLVVEHLIFAPIEHHANRWKKRTVA</sequence>